<keyword evidence="3 9" id="KW-0819">tRNA processing</keyword>
<dbReference type="Gene3D" id="2.30.30.280">
    <property type="entry name" value="Adenine nucleotide alpha hydrolases-like domains"/>
    <property type="match status" value="1"/>
</dbReference>
<evidence type="ECO:0000256" key="7">
    <source>
        <dbReference type="ARBA" id="ARBA00023157"/>
    </source>
</evidence>
<keyword evidence="5 9" id="KW-0067">ATP-binding</keyword>
<sequence>MIRALAQKKRVLVAMSGGVDSSVAAALLKKQGFFVAGAYMKNFSEESWAGVVAAECPWRQDMADAQAVCEKLSIEFRSFNFEKEYADRVIEYFFAEYAAGRTPNPDIMCNKEIKFGLFLQKALELGFDYIATGHYARVRILNPESGIQESPSFNSSPLVGEERWGGGDVGYQLLKGVDLKKDQSYFLCELNQEQLSKTLFPIGEYTKTQVRELARNFGLPNAEKKDSQGVCFIGHINLREFLKQRIPERVGEIVTTTGQVIGQHRGAAYYTIGQREGIGVGGGTPYYVVQKDIVKNRLVVAPKSLVPEPVVRFTHHLELAETVEGPPSLYSKSVSVSKVHWIGEQPELPLRCSAKIRYQQPDQECEIFPPLLSSPTKGGGIPLKKIPLHRWEGQGEGARVEFKEPQFAAAPGQIVVFYEGDTVLGSAIIE</sequence>
<dbReference type="PANTHER" id="PTHR11933">
    <property type="entry name" value="TRNA 5-METHYLAMINOMETHYL-2-THIOURIDYLATE -METHYLTRANSFERASE"/>
    <property type="match status" value="1"/>
</dbReference>
<dbReference type="Gene3D" id="3.40.50.620">
    <property type="entry name" value="HUPs"/>
    <property type="match status" value="1"/>
</dbReference>
<dbReference type="InterPro" id="IPR023382">
    <property type="entry name" value="MnmA-like_central_sf"/>
</dbReference>
<name>A0A1F5NEW1_9BACT</name>
<feature type="site" description="Interaction with tRNA" evidence="9">
    <location>
        <position position="413"/>
    </location>
</feature>
<dbReference type="InterPro" id="IPR046884">
    <property type="entry name" value="MnmA-like_central"/>
</dbReference>
<dbReference type="FunFam" id="2.30.30.280:FF:000001">
    <property type="entry name" value="tRNA-specific 2-thiouridylase MnmA"/>
    <property type="match status" value="1"/>
</dbReference>
<feature type="region of interest" description="Interaction with tRNA" evidence="9">
    <location>
        <begin position="181"/>
        <end position="183"/>
    </location>
</feature>
<feature type="site" description="Interaction with tRNA" evidence="9">
    <location>
        <position position="134"/>
    </location>
</feature>
<comment type="caution">
    <text evidence="9">Lacks conserved residue(s) required for the propagation of feature annotation.</text>
</comment>
<accession>A0A1F5NEW1</accession>
<evidence type="ECO:0000313" key="13">
    <source>
        <dbReference type="Proteomes" id="UP000176547"/>
    </source>
</evidence>
<dbReference type="Gene3D" id="2.40.30.10">
    <property type="entry name" value="Translation factors"/>
    <property type="match status" value="1"/>
</dbReference>
<dbReference type="InterPro" id="IPR014729">
    <property type="entry name" value="Rossmann-like_a/b/a_fold"/>
</dbReference>
<feature type="active site" description="Nucleophile" evidence="9">
    <location>
        <position position="109"/>
    </location>
</feature>
<feature type="region of interest" description="Interaction with tRNA" evidence="9">
    <location>
        <begin position="357"/>
        <end position="358"/>
    </location>
</feature>
<dbReference type="AlphaFoldDB" id="A0A1F5NEW1"/>
<comment type="subcellular location">
    <subcellularLocation>
        <location evidence="9">Cytoplasm</location>
    </subcellularLocation>
</comment>
<evidence type="ECO:0000259" key="10">
    <source>
        <dbReference type="Pfam" id="PF20258"/>
    </source>
</evidence>
<evidence type="ECO:0000256" key="6">
    <source>
        <dbReference type="ARBA" id="ARBA00022884"/>
    </source>
</evidence>
<evidence type="ECO:0000256" key="9">
    <source>
        <dbReference type="HAMAP-Rule" id="MF_00144"/>
    </source>
</evidence>
<dbReference type="PANTHER" id="PTHR11933:SF5">
    <property type="entry name" value="MITOCHONDRIAL TRNA-SPECIFIC 2-THIOURIDYLASE 1"/>
    <property type="match status" value="1"/>
</dbReference>
<reference evidence="12 13" key="1">
    <citation type="journal article" date="2016" name="Nat. Commun.">
        <title>Thousands of microbial genomes shed light on interconnected biogeochemical processes in an aquifer system.</title>
        <authorList>
            <person name="Anantharaman K."/>
            <person name="Brown C.T."/>
            <person name="Hug L.A."/>
            <person name="Sharon I."/>
            <person name="Castelle C.J."/>
            <person name="Probst A.J."/>
            <person name="Thomas B.C."/>
            <person name="Singh A."/>
            <person name="Wilkins M.J."/>
            <person name="Karaoz U."/>
            <person name="Brodie E.L."/>
            <person name="Williams K.H."/>
            <person name="Hubbard S.S."/>
            <person name="Banfield J.F."/>
        </authorList>
    </citation>
    <scope>NUCLEOTIDE SEQUENCE [LARGE SCALE GENOMIC DNA]</scope>
</reference>
<evidence type="ECO:0000259" key="11">
    <source>
        <dbReference type="Pfam" id="PF20259"/>
    </source>
</evidence>
<comment type="catalytic activity">
    <reaction evidence="8 9">
        <text>S-sulfanyl-L-cysteinyl-[protein] + uridine(34) in tRNA + AH2 + ATP = 2-thiouridine(34) in tRNA + L-cysteinyl-[protein] + A + AMP + diphosphate + H(+)</text>
        <dbReference type="Rhea" id="RHEA:47032"/>
        <dbReference type="Rhea" id="RHEA-COMP:10131"/>
        <dbReference type="Rhea" id="RHEA-COMP:11726"/>
        <dbReference type="Rhea" id="RHEA-COMP:11727"/>
        <dbReference type="Rhea" id="RHEA-COMP:11728"/>
        <dbReference type="ChEBI" id="CHEBI:13193"/>
        <dbReference type="ChEBI" id="CHEBI:15378"/>
        <dbReference type="ChEBI" id="CHEBI:17499"/>
        <dbReference type="ChEBI" id="CHEBI:29950"/>
        <dbReference type="ChEBI" id="CHEBI:30616"/>
        <dbReference type="ChEBI" id="CHEBI:33019"/>
        <dbReference type="ChEBI" id="CHEBI:61963"/>
        <dbReference type="ChEBI" id="CHEBI:65315"/>
        <dbReference type="ChEBI" id="CHEBI:87170"/>
        <dbReference type="ChEBI" id="CHEBI:456215"/>
        <dbReference type="EC" id="2.8.1.13"/>
    </reaction>
</comment>
<feature type="active site" description="Cysteine persulfide intermediate" evidence="9">
    <location>
        <position position="231"/>
    </location>
</feature>
<feature type="domain" description="tRNA-specific 2-thiouridylase MnmA-like C-terminal" evidence="10">
    <location>
        <begin position="332"/>
        <end position="367"/>
    </location>
</feature>
<feature type="domain" description="tRNA-specific 2-thiouridylase MnmA-like central" evidence="11">
    <location>
        <begin position="240"/>
        <end position="301"/>
    </location>
</feature>
<feature type="binding site" evidence="9">
    <location>
        <begin position="14"/>
        <end position="21"/>
    </location>
    <ligand>
        <name>ATP</name>
        <dbReference type="ChEBI" id="CHEBI:30616"/>
    </ligand>
</feature>
<evidence type="ECO:0000256" key="5">
    <source>
        <dbReference type="ARBA" id="ARBA00022840"/>
    </source>
</evidence>
<evidence type="ECO:0000256" key="1">
    <source>
        <dbReference type="ARBA" id="ARBA00022555"/>
    </source>
</evidence>
<feature type="domain" description="tRNA-specific 2-thiouridylase MnmA-like C-terminal" evidence="10">
    <location>
        <begin position="396"/>
        <end position="429"/>
    </location>
</feature>
<keyword evidence="1 9" id="KW-0820">tRNA-binding</keyword>
<dbReference type="GO" id="GO:0103016">
    <property type="term" value="F:tRNA-uridine 2-sulfurtransferase activity"/>
    <property type="evidence" value="ECO:0007669"/>
    <property type="project" value="UniProtKB-EC"/>
</dbReference>
<keyword evidence="7" id="KW-1015">Disulfide bond</keyword>
<keyword evidence="9" id="KW-0963">Cytoplasm</keyword>
<evidence type="ECO:0000256" key="4">
    <source>
        <dbReference type="ARBA" id="ARBA00022741"/>
    </source>
</evidence>
<dbReference type="EC" id="2.8.1.13" evidence="9"/>
<dbReference type="HAMAP" id="MF_00144">
    <property type="entry name" value="tRNA_thiouridyl_MnmA"/>
    <property type="match status" value="1"/>
</dbReference>
<feature type="binding site" evidence="9">
    <location>
        <position position="40"/>
    </location>
    <ligand>
        <name>ATP</name>
        <dbReference type="ChEBI" id="CHEBI:30616"/>
    </ligand>
</feature>
<dbReference type="GO" id="GO:0000049">
    <property type="term" value="F:tRNA binding"/>
    <property type="evidence" value="ECO:0007669"/>
    <property type="project" value="UniProtKB-KW"/>
</dbReference>
<evidence type="ECO:0000256" key="3">
    <source>
        <dbReference type="ARBA" id="ARBA00022694"/>
    </source>
</evidence>
<keyword evidence="6 9" id="KW-0694">RNA-binding</keyword>
<dbReference type="CDD" id="cd01998">
    <property type="entry name" value="MnmA_TRMU-like"/>
    <property type="match status" value="1"/>
</dbReference>
<evidence type="ECO:0000256" key="2">
    <source>
        <dbReference type="ARBA" id="ARBA00022679"/>
    </source>
</evidence>
<organism evidence="12 13">
    <name type="scientific">Candidatus Doudnabacteria bacterium RIFCSPHIGHO2_01_52_17</name>
    <dbReference type="NCBI Taxonomy" id="1817820"/>
    <lineage>
        <taxon>Bacteria</taxon>
        <taxon>Candidatus Doudnaibacteriota</taxon>
    </lineage>
</organism>
<dbReference type="Pfam" id="PF20258">
    <property type="entry name" value="tRNA_Me_trans_C"/>
    <property type="match status" value="2"/>
</dbReference>
<evidence type="ECO:0000313" key="12">
    <source>
        <dbReference type="EMBL" id="OGE76221.1"/>
    </source>
</evidence>
<keyword evidence="2 9" id="KW-0808">Transferase</keyword>
<protein>
    <recommendedName>
        <fullName evidence="9">tRNA-specific 2-thiouridylase MnmA</fullName>
        <ecNumber evidence="9">2.8.1.13</ecNumber>
    </recommendedName>
</protein>
<dbReference type="GO" id="GO:0005737">
    <property type="term" value="C:cytoplasm"/>
    <property type="evidence" value="ECO:0007669"/>
    <property type="project" value="UniProtKB-SubCell"/>
</dbReference>
<comment type="similarity">
    <text evidence="9">Belongs to the MnmA/TRMU family.</text>
</comment>
<gene>
    <name evidence="9" type="primary">mnmA</name>
    <name evidence="12" type="ORF">A3K06_00195</name>
</gene>
<keyword evidence="4 9" id="KW-0547">Nucleotide-binding</keyword>
<feature type="binding site" evidence="9">
    <location>
        <position position="133"/>
    </location>
    <ligand>
        <name>ATP</name>
        <dbReference type="ChEBI" id="CHEBI:30616"/>
    </ligand>
</feature>
<evidence type="ECO:0000256" key="8">
    <source>
        <dbReference type="ARBA" id="ARBA00051542"/>
    </source>
</evidence>
<comment type="function">
    <text evidence="9">Catalyzes the 2-thiolation of uridine at the wobble position (U34) of tRNA, leading to the formation of s(2)U34.</text>
</comment>
<dbReference type="InterPro" id="IPR004506">
    <property type="entry name" value="MnmA-like"/>
</dbReference>
<dbReference type="GO" id="GO:0005524">
    <property type="term" value="F:ATP binding"/>
    <property type="evidence" value="ECO:0007669"/>
    <property type="project" value="UniProtKB-KW"/>
</dbReference>
<dbReference type="EMBL" id="MFEG01000014">
    <property type="protein sequence ID" value="OGE76221.1"/>
    <property type="molecule type" value="Genomic_DNA"/>
</dbReference>
<dbReference type="Pfam" id="PF20259">
    <property type="entry name" value="tRNA_Me_trans_M"/>
    <property type="match status" value="1"/>
</dbReference>
<feature type="region of interest" description="Interaction with target base in tRNA" evidence="9">
    <location>
        <begin position="104"/>
        <end position="106"/>
    </location>
</feature>
<dbReference type="GO" id="GO:0002143">
    <property type="term" value="P:tRNA wobble position uridine thiolation"/>
    <property type="evidence" value="ECO:0007669"/>
    <property type="project" value="TreeGrafter"/>
</dbReference>
<proteinExistence type="inferred from homology"/>
<dbReference type="Proteomes" id="UP000176547">
    <property type="component" value="Unassembled WGS sequence"/>
</dbReference>
<dbReference type="Pfam" id="PF03054">
    <property type="entry name" value="tRNA_Me_trans"/>
    <property type="match status" value="1"/>
</dbReference>
<dbReference type="SUPFAM" id="SSF52402">
    <property type="entry name" value="Adenine nucleotide alpha hydrolases-like"/>
    <property type="match status" value="1"/>
</dbReference>
<comment type="caution">
    <text evidence="12">The sequence shown here is derived from an EMBL/GenBank/DDBJ whole genome shotgun (WGS) entry which is preliminary data.</text>
</comment>
<dbReference type="InterPro" id="IPR046885">
    <property type="entry name" value="MnmA-like_C"/>
</dbReference>
<dbReference type="FunFam" id="3.40.50.620:FF:000115">
    <property type="entry name" value="tRNA-specific 2-thiouridylase MnmA"/>
    <property type="match status" value="1"/>
</dbReference>